<dbReference type="Pfam" id="PF00254">
    <property type="entry name" value="FKBP_C"/>
    <property type="match status" value="1"/>
</dbReference>
<evidence type="ECO:0000313" key="9">
    <source>
        <dbReference type="EMBL" id="MBM3275432.1"/>
    </source>
</evidence>
<dbReference type="Proteomes" id="UP000703893">
    <property type="component" value="Unassembled WGS sequence"/>
</dbReference>
<dbReference type="PROSITE" id="PS50059">
    <property type="entry name" value="FKBP_PPIASE"/>
    <property type="match status" value="1"/>
</dbReference>
<accession>A0A938BJK8</accession>
<evidence type="ECO:0000313" key="10">
    <source>
        <dbReference type="Proteomes" id="UP000703893"/>
    </source>
</evidence>
<keyword evidence="7" id="KW-0732">Signal</keyword>
<keyword evidence="4 5" id="KW-0413">Isomerase</keyword>
<keyword evidence="3 5" id="KW-0697">Rotamase</keyword>
<dbReference type="PANTHER" id="PTHR43811:SF19">
    <property type="entry name" value="39 KDA FK506-BINDING NUCLEAR PROTEIN"/>
    <property type="match status" value="1"/>
</dbReference>
<comment type="catalytic activity">
    <reaction evidence="1 5 6">
        <text>[protein]-peptidylproline (omega=180) = [protein]-peptidylproline (omega=0)</text>
        <dbReference type="Rhea" id="RHEA:16237"/>
        <dbReference type="Rhea" id="RHEA-COMP:10747"/>
        <dbReference type="Rhea" id="RHEA-COMP:10748"/>
        <dbReference type="ChEBI" id="CHEBI:83833"/>
        <dbReference type="ChEBI" id="CHEBI:83834"/>
        <dbReference type="EC" id="5.2.1.8"/>
    </reaction>
</comment>
<evidence type="ECO:0000259" key="8">
    <source>
        <dbReference type="PROSITE" id="PS50059"/>
    </source>
</evidence>
<feature type="domain" description="PPIase FKBP-type" evidence="8">
    <location>
        <begin position="54"/>
        <end position="152"/>
    </location>
</feature>
<dbReference type="EC" id="5.2.1.8" evidence="6"/>
<evidence type="ECO:0000256" key="1">
    <source>
        <dbReference type="ARBA" id="ARBA00000971"/>
    </source>
</evidence>
<gene>
    <name evidence="9" type="ORF">FJZ00_09775</name>
</gene>
<reference evidence="9 10" key="1">
    <citation type="submission" date="2019-03" db="EMBL/GenBank/DDBJ databases">
        <title>Lake Tanganyika Metagenome-Assembled Genomes (MAGs).</title>
        <authorList>
            <person name="Tran P."/>
        </authorList>
    </citation>
    <scope>NUCLEOTIDE SEQUENCE [LARGE SCALE GENOMIC DNA]</scope>
    <source>
        <strain evidence="9">K_DeepCast_65m_m2_236</strain>
    </source>
</reference>
<proteinExistence type="inferred from homology"/>
<evidence type="ECO:0000256" key="2">
    <source>
        <dbReference type="ARBA" id="ARBA00006577"/>
    </source>
</evidence>
<dbReference type="InterPro" id="IPR046357">
    <property type="entry name" value="PPIase_dom_sf"/>
</dbReference>
<evidence type="ECO:0000256" key="7">
    <source>
        <dbReference type="SAM" id="SignalP"/>
    </source>
</evidence>
<organism evidence="9 10">
    <name type="scientific">Candidatus Tanganyikabacteria bacterium</name>
    <dbReference type="NCBI Taxonomy" id="2961651"/>
    <lineage>
        <taxon>Bacteria</taxon>
        <taxon>Bacillati</taxon>
        <taxon>Candidatus Sericytochromatia</taxon>
        <taxon>Candidatus Tanganyikabacteria</taxon>
    </lineage>
</organism>
<comment type="caution">
    <text evidence="9">The sequence shown here is derived from an EMBL/GenBank/DDBJ whole genome shotgun (WGS) entry which is preliminary data.</text>
</comment>
<dbReference type="Gene3D" id="3.10.50.40">
    <property type="match status" value="1"/>
</dbReference>
<dbReference type="GO" id="GO:0003755">
    <property type="term" value="F:peptidyl-prolyl cis-trans isomerase activity"/>
    <property type="evidence" value="ECO:0007669"/>
    <property type="project" value="UniProtKB-UniRule"/>
</dbReference>
<dbReference type="InterPro" id="IPR001179">
    <property type="entry name" value="PPIase_FKBP_dom"/>
</dbReference>
<evidence type="ECO:0000256" key="6">
    <source>
        <dbReference type="RuleBase" id="RU003915"/>
    </source>
</evidence>
<dbReference type="FunFam" id="3.10.50.40:FF:000006">
    <property type="entry name" value="Peptidyl-prolyl cis-trans isomerase"/>
    <property type="match status" value="1"/>
</dbReference>
<sequence length="152" mass="16091">MQRALALGLLAGLFLLPSVAMAVSPSPAEQNVTLDDGLSYKLLKSGSGAVARKGDTVEVHYTGWTAVLPNPGCAPVGGRKFDSSRDRGKPFAFKLGEGKVIKGWEEGLEGMREGERRLLTIPPNLAYGDKGVAEVIPPGATLSFDVELLQVK</sequence>
<dbReference type="PANTHER" id="PTHR43811">
    <property type="entry name" value="FKBP-TYPE PEPTIDYL-PROLYL CIS-TRANS ISOMERASE FKPA"/>
    <property type="match status" value="1"/>
</dbReference>
<comment type="similarity">
    <text evidence="2 6">Belongs to the FKBP-type PPIase family.</text>
</comment>
<feature type="signal peptide" evidence="7">
    <location>
        <begin position="1"/>
        <end position="22"/>
    </location>
</feature>
<name>A0A938BJK8_9BACT</name>
<dbReference type="SUPFAM" id="SSF54534">
    <property type="entry name" value="FKBP-like"/>
    <property type="match status" value="1"/>
</dbReference>
<dbReference type="AlphaFoldDB" id="A0A938BJK8"/>
<protein>
    <recommendedName>
        <fullName evidence="6">Peptidyl-prolyl cis-trans isomerase</fullName>
        <ecNumber evidence="6">5.2.1.8</ecNumber>
    </recommendedName>
</protein>
<feature type="chain" id="PRO_5037419931" description="Peptidyl-prolyl cis-trans isomerase" evidence="7">
    <location>
        <begin position="23"/>
        <end position="152"/>
    </location>
</feature>
<evidence type="ECO:0000256" key="5">
    <source>
        <dbReference type="PROSITE-ProRule" id="PRU00277"/>
    </source>
</evidence>
<evidence type="ECO:0000256" key="4">
    <source>
        <dbReference type="ARBA" id="ARBA00023235"/>
    </source>
</evidence>
<dbReference type="EMBL" id="VGJX01000573">
    <property type="protein sequence ID" value="MBM3275432.1"/>
    <property type="molecule type" value="Genomic_DNA"/>
</dbReference>
<evidence type="ECO:0000256" key="3">
    <source>
        <dbReference type="ARBA" id="ARBA00023110"/>
    </source>
</evidence>